<feature type="non-terminal residue" evidence="2">
    <location>
        <position position="1"/>
    </location>
</feature>
<proteinExistence type="predicted"/>
<dbReference type="AlphaFoldDB" id="A0A6J4L0U8"/>
<reference evidence="2" key="1">
    <citation type="submission" date="2020-02" db="EMBL/GenBank/DDBJ databases">
        <authorList>
            <person name="Meier V. D."/>
        </authorList>
    </citation>
    <scope>NUCLEOTIDE SEQUENCE</scope>
    <source>
        <strain evidence="2">AVDCRST_MAG07</strain>
    </source>
</reference>
<evidence type="ECO:0000256" key="1">
    <source>
        <dbReference type="SAM" id="MobiDB-lite"/>
    </source>
</evidence>
<accession>A0A6J4L0U8</accession>
<name>A0A6J4L0U8_9ACTN</name>
<feature type="region of interest" description="Disordered" evidence="1">
    <location>
        <begin position="1"/>
        <end position="55"/>
    </location>
</feature>
<protein>
    <submittedName>
        <fullName evidence="2">Uncharacterized protein</fullName>
    </submittedName>
</protein>
<feature type="compositionally biased region" description="Low complexity" evidence="1">
    <location>
        <begin position="11"/>
        <end position="28"/>
    </location>
</feature>
<evidence type="ECO:0000313" key="2">
    <source>
        <dbReference type="EMBL" id="CAA9319220.1"/>
    </source>
</evidence>
<gene>
    <name evidence="2" type="ORF">AVDCRST_MAG07-1124</name>
</gene>
<feature type="compositionally biased region" description="Pro residues" evidence="1">
    <location>
        <begin position="46"/>
        <end position="55"/>
    </location>
</feature>
<sequence length="55" mass="5410">ESHPRRAPGSASRPDAADAVPRAGPAAARPDHSGRAHPAGADPDRSGPPGPPACL</sequence>
<organism evidence="2">
    <name type="scientific">uncultured Frankineae bacterium</name>
    <dbReference type="NCBI Taxonomy" id="437475"/>
    <lineage>
        <taxon>Bacteria</taxon>
        <taxon>Bacillati</taxon>
        <taxon>Actinomycetota</taxon>
        <taxon>Actinomycetes</taxon>
        <taxon>Frankiales</taxon>
        <taxon>environmental samples</taxon>
    </lineage>
</organism>
<dbReference type="EMBL" id="CADCUB010000053">
    <property type="protein sequence ID" value="CAA9319220.1"/>
    <property type="molecule type" value="Genomic_DNA"/>
</dbReference>
<feature type="non-terminal residue" evidence="2">
    <location>
        <position position="55"/>
    </location>
</feature>